<accession>A0ABT1PKC2</accession>
<name>A0ABT1PKC2_9ACTN</name>
<keyword evidence="1" id="KW-1133">Transmembrane helix</keyword>
<protein>
    <submittedName>
        <fullName evidence="2">Uncharacterized protein</fullName>
    </submittedName>
</protein>
<gene>
    <name evidence="2" type="ORF">NON19_28230</name>
</gene>
<sequence>MTITREHKVAWLATLLAVLVAVIALHSGAGLGDIIGAALITYTGTVVGIAWKLRLQLHLGKVITATGRGAIITAVVIVLLLTGAWRSIAGAMG</sequence>
<reference evidence="2 3" key="1">
    <citation type="submission" date="2022-06" db="EMBL/GenBank/DDBJ databases">
        <title>Draft genome sequence of type strain Streptomyces rubrisoli DSM 42083.</title>
        <authorList>
            <person name="Duangmal K."/>
            <person name="Klaysubun C."/>
        </authorList>
    </citation>
    <scope>NUCLEOTIDE SEQUENCE [LARGE SCALE GENOMIC DNA]</scope>
    <source>
        <strain evidence="2 3">DSM 42083</strain>
    </source>
</reference>
<comment type="caution">
    <text evidence="2">The sequence shown here is derived from an EMBL/GenBank/DDBJ whole genome shotgun (WGS) entry which is preliminary data.</text>
</comment>
<feature type="transmembrane region" description="Helical" evidence="1">
    <location>
        <begin position="34"/>
        <end position="53"/>
    </location>
</feature>
<dbReference type="RefSeq" id="WP_255931970.1">
    <property type="nucleotide sequence ID" value="NZ_JANFNH010000049.1"/>
</dbReference>
<organism evidence="2 3">
    <name type="scientific">Streptantibioticus rubrisoli</name>
    <dbReference type="NCBI Taxonomy" id="1387313"/>
    <lineage>
        <taxon>Bacteria</taxon>
        <taxon>Bacillati</taxon>
        <taxon>Actinomycetota</taxon>
        <taxon>Actinomycetes</taxon>
        <taxon>Kitasatosporales</taxon>
        <taxon>Streptomycetaceae</taxon>
        <taxon>Streptantibioticus</taxon>
    </lineage>
</organism>
<dbReference type="EMBL" id="JANFNH010000049">
    <property type="protein sequence ID" value="MCQ4045818.1"/>
    <property type="molecule type" value="Genomic_DNA"/>
</dbReference>
<keyword evidence="1" id="KW-0812">Transmembrane</keyword>
<evidence type="ECO:0000256" key="1">
    <source>
        <dbReference type="SAM" id="Phobius"/>
    </source>
</evidence>
<proteinExistence type="predicted"/>
<keyword evidence="1" id="KW-0472">Membrane</keyword>
<evidence type="ECO:0000313" key="2">
    <source>
        <dbReference type="EMBL" id="MCQ4045818.1"/>
    </source>
</evidence>
<keyword evidence="3" id="KW-1185">Reference proteome</keyword>
<dbReference type="Proteomes" id="UP001206206">
    <property type="component" value="Unassembled WGS sequence"/>
</dbReference>
<evidence type="ECO:0000313" key="3">
    <source>
        <dbReference type="Proteomes" id="UP001206206"/>
    </source>
</evidence>
<feature type="transmembrane region" description="Helical" evidence="1">
    <location>
        <begin position="65"/>
        <end position="85"/>
    </location>
</feature>